<dbReference type="RefSeq" id="WP_132849710.1">
    <property type="nucleotide sequence ID" value="NZ_CP058648.1"/>
</dbReference>
<evidence type="ECO:0000313" key="2">
    <source>
        <dbReference type="Proteomes" id="UP000295504"/>
    </source>
</evidence>
<dbReference type="EMBL" id="SLYC01000061">
    <property type="protein sequence ID" value="TCP95309.1"/>
    <property type="molecule type" value="Genomic_DNA"/>
</dbReference>
<dbReference type="Proteomes" id="UP000295504">
    <property type="component" value="Unassembled WGS sequence"/>
</dbReference>
<sequence>MRDGDFKDFLKNKGLGIGMYYTSGKALGLNAIHDLIKWGKSIERVFGVDLDSITKDSNATKNLLRAIQNSDELVNKQKSNLMGTLKAYYEFVNGNESE</sequence>
<dbReference type="OrthoDB" id="1955773at2"/>
<name>A0A4R2SXQ1_9FIRM</name>
<accession>A0A4R2SXQ1</accession>
<gene>
    <name evidence="1" type="ORF">EDD79_106115</name>
</gene>
<proteinExistence type="predicted"/>
<protein>
    <submittedName>
        <fullName evidence="1">Uncharacterized protein</fullName>
    </submittedName>
</protein>
<comment type="caution">
    <text evidence="1">The sequence shown here is derived from an EMBL/GenBank/DDBJ whole genome shotgun (WGS) entry which is preliminary data.</text>
</comment>
<keyword evidence="2" id="KW-1185">Reference proteome</keyword>
<organism evidence="1 2">
    <name type="scientific">Serpentinicella alkaliphila</name>
    <dbReference type="NCBI Taxonomy" id="1734049"/>
    <lineage>
        <taxon>Bacteria</taxon>
        <taxon>Bacillati</taxon>
        <taxon>Bacillota</taxon>
        <taxon>Clostridia</taxon>
        <taxon>Peptostreptococcales</taxon>
        <taxon>Natronincolaceae</taxon>
        <taxon>Serpentinicella</taxon>
    </lineage>
</organism>
<dbReference type="AlphaFoldDB" id="A0A4R2SXQ1"/>
<reference evidence="1 2" key="1">
    <citation type="submission" date="2019-03" db="EMBL/GenBank/DDBJ databases">
        <title>Genomic Encyclopedia of Type Strains, Phase IV (KMG-IV): sequencing the most valuable type-strain genomes for metagenomic binning, comparative biology and taxonomic classification.</title>
        <authorList>
            <person name="Goeker M."/>
        </authorList>
    </citation>
    <scope>NUCLEOTIDE SEQUENCE [LARGE SCALE GENOMIC DNA]</scope>
    <source>
        <strain evidence="1 2">DSM 100013</strain>
    </source>
</reference>
<evidence type="ECO:0000313" key="1">
    <source>
        <dbReference type="EMBL" id="TCP95309.1"/>
    </source>
</evidence>